<keyword evidence="4" id="KW-0547">Nucleotide-binding</keyword>
<dbReference type="Gene3D" id="3.30.200.20">
    <property type="entry name" value="Phosphorylase Kinase, domain 1"/>
    <property type="match status" value="1"/>
</dbReference>
<dbReference type="InterPro" id="IPR001245">
    <property type="entry name" value="Ser-Thr/Tyr_kinase_cat_dom"/>
</dbReference>
<evidence type="ECO:0000256" key="4">
    <source>
        <dbReference type="ARBA" id="ARBA00022741"/>
    </source>
</evidence>
<dbReference type="InterPro" id="IPR051131">
    <property type="entry name" value="NEK_Ser/Thr_kinase_NIMA"/>
</dbReference>
<keyword evidence="6" id="KW-0067">ATP-binding</keyword>
<feature type="compositionally biased region" description="Basic and acidic residues" evidence="9">
    <location>
        <begin position="420"/>
        <end position="434"/>
    </location>
</feature>
<dbReference type="Pfam" id="PF07714">
    <property type="entry name" value="PK_Tyr_Ser-Thr"/>
    <property type="match status" value="1"/>
</dbReference>
<accession>A0A1I8FF88</accession>
<dbReference type="EC" id="2.7.11.1" evidence="1"/>
<dbReference type="AlphaFoldDB" id="A0A1I8FF88"/>
<evidence type="ECO:0000256" key="7">
    <source>
        <dbReference type="ARBA" id="ARBA00047899"/>
    </source>
</evidence>
<comment type="catalytic activity">
    <reaction evidence="7">
        <text>L-threonyl-[protein] + ATP = O-phospho-L-threonyl-[protein] + ADP + H(+)</text>
        <dbReference type="Rhea" id="RHEA:46608"/>
        <dbReference type="Rhea" id="RHEA-COMP:11060"/>
        <dbReference type="Rhea" id="RHEA-COMP:11605"/>
        <dbReference type="ChEBI" id="CHEBI:15378"/>
        <dbReference type="ChEBI" id="CHEBI:30013"/>
        <dbReference type="ChEBI" id="CHEBI:30616"/>
        <dbReference type="ChEBI" id="CHEBI:61977"/>
        <dbReference type="ChEBI" id="CHEBI:456216"/>
        <dbReference type="EC" id="2.7.11.1"/>
    </reaction>
</comment>
<dbReference type="PANTHER" id="PTHR44899">
    <property type="entry name" value="CAMK FAMILY PROTEIN KINASE"/>
    <property type="match status" value="1"/>
</dbReference>
<evidence type="ECO:0000256" key="8">
    <source>
        <dbReference type="ARBA" id="ARBA00048679"/>
    </source>
</evidence>
<dbReference type="SMART" id="SM00220">
    <property type="entry name" value="S_TKc"/>
    <property type="match status" value="1"/>
</dbReference>
<evidence type="ECO:0000256" key="6">
    <source>
        <dbReference type="ARBA" id="ARBA00022840"/>
    </source>
</evidence>
<protein>
    <recommendedName>
        <fullName evidence="1">non-specific serine/threonine protein kinase</fullName>
        <ecNumber evidence="1">2.7.11.1</ecNumber>
    </recommendedName>
</protein>
<proteinExistence type="predicted"/>
<dbReference type="SUPFAM" id="SSF56112">
    <property type="entry name" value="Protein kinase-like (PK-like)"/>
    <property type="match status" value="1"/>
</dbReference>
<evidence type="ECO:0000256" key="5">
    <source>
        <dbReference type="ARBA" id="ARBA00022777"/>
    </source>
</evidence>
<dbReference type="InterPro" id="IPR011009">
    <property type="entry name" value="Kinase-like_dom_sf"/>
</dbReference>
<sequence length="518" mass="56904">ADNLGAGDAAHHYGLLNRTASGCTLTVFGRALTALGRPDLAKSVSPWRDAREEFGRVEGMSTRRSGSGGVVLLRNILDVGQARMLERSKRRQIRRIDGLAASVVAMEMMRVARLRAVAVAASAQQSSQKPVSAAQRRMMASVSNSPMRIRQQPPPPLPQPAVIQLRAALWGADTLRRHAVAALMLRRAQASGSGGGGGVGSGNGSALADYEVVEVIGRGSSETAPVLLGKRIDFGDMCDVRKQMLLTEINLIIQLRHCNIVRCYNYIIDREAKRAYIIMEYCPNGDLAALIKQHRRDKCQSGAAPDLKPANCFLDAGRSIKLGDFGLARVLAGDASFASTYLGTPYYMSPEQILRRAARPAFNSRTACRPMSCRSPACAAGLTSRRRLADSLGRLRRLLKSRERELDARAAAADEREARLAKREAEVDSSDKENTSVWESPRAPTQTRLLQLPHLSQHPMLHLHPRRPWLQYTMKALVTPAAALTRRKSRRLSCTGLCRGRDEPCRGKPTSHWPNWLL</sequence>
<evidence type="ECO:0000313" key="11">
    <source>
        <dbReference type="Proteomes" id="UP000095280"/>
    </source>
</evidence>
<dbReference type="Gene3D" id="1.10.510.10">
    <property type="entry name" value="Transferase(Phosphotransferase) domain 1"/>
    <property type="match status" value="2"/>
</dbReference>
<dbReference type="InterPro" id="IPR000719">
    <property type="entry name" value="Prot_kinase_dom"/>
</dbReference>
<dbReference type="Pfam" id="PF00069">
    <property type="entry name" value="Pkinase"/>
    <property type="match status" value="1"/>
</dbReference>
<dbReference type="PROSITE" id="PS50011">
    <property type="entry name" value="PROTEIN_KINASE_DOM"/>
    <property type="match status" value="1"/>
</dbReference>
<dbReference type="GO" id="GO:0005524">
    <property type="term" value="F:ATP binding"/>
    <property type="evidence" value="ECO:0007669"/>
    <property type="project" value="UniProtKB-KW"/>
</dbReference>
<feature type="domain" description="Protein kinase" evidence="10">
    <location>
        <begin position="185"/>
        <end position="461"/>
    </location>
</feature>
<organism evidence="11 12">
    <name type="scientific">Macrostomum lignano</name>
    <dbReference type="NCBI Taxonomy" id="282301"/>
    <lineage>
        <taxon>Eukaryota</taxon>
        <taxon>Metazoa</taxon>
        <taxon>Spiralia</taxon>
        <taxon>Lophotrochozoa</taxon>
        <taxon>Platyhelminthes</taxon>
        <taxon>Rhabditophora</taxon>
        <taxon>Macrostomorpha</taxon>
        <taxon>Macrostomida</taxon>
        <taxon>Macrostomidae</taxon>
        <taxon>Macrostomum</taxon>
    </lineage>
</organism>
<comment type="catalytic activity">
    <reaction evidence="8">
        <text>L-seryl-[protein] + ATP = O-phospho-L-seryl-[protein] + ADP + H(+)</text>
        <dbReference type="Rhea" id="RHEA:17989"/>
        <dbReference type="Rhea" id="RHEA-COMP:9863"/>
        <dbReference type="Rhea" id="RHEA-COMP:11604"/>
        <dbReference type="ChEBI" id="CHEBI:15378"/>
        <dbReference type="ChEBI" id="CHEBI:29999"/>
        <dbReference type="ChEBI" id="CHEBI:30616"/>
        <dbReference type="ChEBI" id="CHEBI:83421"/>
        <dbReference type="ChEBI" id="CHEBI:456216"/>
        <dbReference type="EC" id="2.7.11.1"/>
    </reaction>
</comment>
<evidence type="ECO:0000313" key="12">
    <source>
        <dbReference type="WBParaSite" id="maker-unitig_30848-snap-gene-0.1-mRNA-1"/>
    </source>
</evidence>
<evidence type="ECO:0000256" key="2">
    <source>
        <dbReference type="ARBA" id="ARBA00022527"/>
    </source>
</evidence>
<keyword evidence="2" id="KW-0723">Serine/threonine-protein kinase</keyword>
<dbReference type="PANTHER" id="PTHR44899:SF10">
    <property type="entry name" value="NIMA-RELATED KINASE 2"/>
    <property type="match status" value="1"/>
</dbReference>
<evidence type="ECO:0000259" key="10">
    <source>
        <dbReference type="PROSITE" id="PS50011"/>
    </source>
</evidence>
<dbReference type="GO" id="GO:0004674">
    <property type="term" value="F:protein serine/threonine kinase activity"/>
    <property type="evidence" value="ECO:0007669"/>
    <property type="project" value="UniProtKB-KW"/>
</dbReference>
<evidence type="ECO:0000256" key="3">
    <source>
        <dbReference type="ARBA" id="ARBA00022679"/>
    </source>
</evidence>
<evidence type="ECO:0000256" key="9">
    <source>
        <dbReference type="SAM" id="MobiDB-lite"/>
    </source>
</evidence>
<dbReference type="WBParaSite" id="maker-unitig_30848-snap-gene-0.1-mRNA-1">
    <property type="protein sequence ID" value="maker-unitig_30848-snap-gene-0.1-mRNA-1"/>
    <property type="gene ID" value="maker-unitig_30848-snap-gene-0.1"/>
</dbReference>
<dbReference type="Proteomes" id="UP000095280">
    <property type="component" value="Unplaced"/>
</dbReference>
<name>A0A1I8FF88_9PLAT</name>
<evidence type="ECO:0000256" key="1">
    <source>
        <dbReference type="ARBA" id="ARBA00012513"/>
    </source>
</evidence>
<keyword evidence="3" id="KW-0808">Transferase</keyword>
<keyword evidence="11" id="KW-1185">Reference proteome</keyword>
<keyword evidence="5" id="KW-0418">Kinase</keyword>
<feature type="region of interest" description="Disordered" evidence="9">
    <location>
        <begin position="420"/>
        <end position="443"/>
    </location>
</feature>
<reference evidence="12" key="1">
    <citation type="submission" date="2016-11" db="UniProtKB">
        <authorList>
            <consortium name="WormBaseParasite"/>
        </authorList>
    </citation>
    <scope>IDENTIFICATION</scope>
</reference>